<protein>
    <recommendedName>
        <fullName evidence="3">Anaphase-promoting complex subunit 4 WD40 domain-containing protein</fullName>
    </recommendedName>
</protein>
<dbReference type="InterPro" id="IPR011047">
    <property type="entry name" value="Quinoprotein_ADH-like_sf"/>
</dbReference>
<dbReference type="Gene3D" id="2.130.10.10">
    <property type="entry name" value="YVTN repeat-like/Quinoprotein amine dehydrogenase"/>
    <property type="match status" value="1"/>
</dbReference>
<organism evidence="1 2">
    <name type="scientific">Candidatus Wallbacteria bacterium GWC2_49_35</name>
    <dbReference type="NCBI Taxonomy" id="1817813"/>
    <lineage>
        <taxon>Bacteria</taxon>
        <taxon>Candidatus Walliibacteriota</taxon>
    </lineage>
</organism>
<comment type="caution">
    <text evidence="1">The sequence shown here is derived from an EMBL/GenBank/DDBJ whole genome shotgun (WGS) entry which is preliminary data.</text>
</comment>
<name>A0A1F7X0J0_9BACT</name>
<reference evidence="1 2" key="1">
    <citation type="journal article" date="2016" name="Nat. Commun.">
        <title>Thousands of microbial genomes shed light on interconnected biogeochemical processes in an aquifer system.</title>
        <authorList>
            <person name="Anantharaman K."/>
            <person name="Brown C.T."/>
            <person name="Hug L.A."/>
            <person name="Sharon I."/>
            <person name="Castelle C.J."/>
            <person name="Probst A.J."/>
            <person name="Thomas B.C."/>
            <person name="Singh A."/>
            <person name="Wilkins M.J."/>
            <person name="Karaoz U."/>
            <person name="Brodie E.L."/>
            <person name="Williams K.H."/>
            <person name="Hubbard S.S."/>
            <person name="Banfield J.F."/>
        </authorList>
    </citation>
    <scope>NUCLEOTIDE SEQUENCE [LARGE SCALE GENOMIC DNA]</scope>
</reference>
<gene>
    <name evidence="1" type="ORF">A2008_09285</name>
</gene>
<dbReference type="SUPFAM" id="SSF50998">
    <property type="entry name" value="Quinoprotein alcohol dehydrogenase-like"/>
    <property type="match status" value="1"/>
</dbReference>
<dbReference type="InterPro" id="IPR001680">
    <property type="entry name" value="WD40_rpt"/>
</dbReference>
<dbReference type="Pfam" id="PF00400">
    <property type="entry name" value="WD40"/>
    <property type="match status" value="1"/>
</dbReference>
<dbReference type="InterPro" id="IPR015943">
    <property type="entry name" value="WD40/YVTN_repeat-like_dom_sf"/>
</dbReference>
<dbReference type="AlphaFoldDB" id="A0A1F7X0J0"/>
<evidence type="ECO:0008006" key="3">
    <source>
        <dbReference type="Google" id="ProtNLM"/>
    </source>
</evidence>
<evidence type="ECO:0000313" key="1">
    <source>
        <dbReference type="EMBL" id="OGM08596.1"/>
    </source>
</evidence>
<dbReference type="SMART" id="SM00320">
    <property type="entry name" value="WD40"/>
    <property type="match status" value="3"/>
</dbReference>
<dbReference type="EMBL" id="MGFH01000007">
    <property type="protein sequence ID" value="OGM08596.1"/>
    <property type="molecule type" value="Genomic_DNA"/>
</dbReference>
<dbReference type="Proteomes" id="UP000178735">
    <property type="component" value="Unassembled WGS sequence"/>
</dbReference>
<sequence>MNDTLTNSSQAQSNARGLASRQLSCELLWKAGFSDPLCSAFLSFDSKNAVAASKKGAVSLIDAVSGAAVHSRNLNANLICALLDNSTREIFAFGTNSVSRIAADGSMLWHKNIQTPIIAGALSQLAKNFIICYQGNKIVIADYNASPKYKGAIDSKGAISSIYVPELSNNFAVVTSAGDVYYMRPDGSVMWQFCINDKLSSVSMSRDGKIIFAGSTDNKVLCLHSEQKVLFNYALKSPVVCTDISEDGKYFAVGCSDGYIYVLDSGGRTLFYDRPLENVSHIYLTDGAKQILTMSGGSLVSMYKICERKTVEEKSRDFAGFIELDQGACFRSDSEKPSGGAGPRKDDFEKFIEL</sequence>
<proteinExistence type="predicted"/>
<evidence type="ECO:0000313" key="2">
    <source>
        <dbReference type="Proteomes" id="UP000178735"/>
    </source>
</evidence>
<accession>A0A1F7X0J0</accession>
<dbReference type="STRING" id="1817813.A2008_09285"/>